<name>A0A2P7NTX1_9PROT</name>
<comment type="caution">
    <text evidence="1">The sequence shown here is derived from an EMBL/GenBank/DDBJ whole genome shotgun (WGS) entry which is preliminary data.</text>
</comment>
<keyword evidence="1" id="KW-0132">Cell division</keyword>
<evidence type="ECO:0000313" key="2">
    <source>
        <dbReference type="Proteomes" id="UP000241912"/>
    </source>
</evidence>
<dbReference type="Proteomes" id="UP000241912">
    <property type="component" value="Unassembled WGS sequence"/>
</dbReference>
<evidence type="ECO:0000313" key="1">
    <source>
        <dbReference type="EMBL" id="PSJ16916.1"/>
    </source>
</evidence>
<dbReference type="AlphaFoldDB" id="A0A2P7NTX1"/>
<dbReference type="GO" id="GO:0051301">
    <property type="term" value="P:cell division"/>
    <property type="evidence" value="ECO:0007669"/>
    <property type="project" value="UniProtKB-KW"/>
</dbReference>
<accession>A0A2P7NTX1</accession>
<keyword evidence="1" id="KW-0131">Cell cycle</keyword>
<dbReference type="RefSeq" id="WP_106707353.1">
    <property type="nucleotide sequence ID" value="NZ_PXXU01000033.1"/>
</dbReference>
<dbReference type="OrthoDB" id="8912946at2"/>
<dbReference type="EMBL" id="PXXU01000033">
    <property type="protein sequence ID" value="PSJ16916.1"/>
    <property type="molecule type" value="Genomic_DNA"/>
</dbReference>
<organism evidence="1 2">
    <name type="scientific">Nitrosomonas supralitoralis</name>
    <dbReference type="NCBI Taxonomy" id="2116706"/>
    <lineage>
        <taxon>Bacteria</taxon>
        <taxon>Pseudomonadati</taxon>
        <taxon>Pseudomonadota</taxon>
        <taxon>Betaproteobacteria</taxon>
        <taxon>Nitrosomonadales</taxon>
        <taxon>Nitrosomonadaceae</taxon>
        <taxon>Nitrosomonas</taxon>
    </lineage>
</organism>
<dbReference type="Gene3D" id="1.10.10.620">
    <property type="entry name" value="ribosome modulation factor like domain"/>
    <property type="match status" value="1"/>
</dbReference>
<proteinExistence type="predicted"/>
<reference evidence="1 2" key="1">
    <citation type="submission" date="2018-03" db="EMBL/GenBank/DDBJ databases">
        <title>Draft genome of Nitrosomonas supralitoralis APG5.</title>
        <authorList>
            <person name="Urakawa H."/>
            <person name="Lopez J.V."/>
        </authorList>
    </citation>
    <scope>NUCLEOTIDE SEQUENCE [LARGE SCALE GENOMIC DNA]</scope>
    <source>
        <strain evidence="1 2">APG5</strain>
    </source>
</reference>
<protein>
    <submittedName>
        <fullName evidence="1">Cell division protein FtsK</fullName>
    </submittedName>
</protein>
<sequence length="230" mass="25087">MTQKSNDFRQMTADTVGKDLLGALVTEIKLLPDVWPKMSKKKQDDVIDRLRSRVEDNVRMAVYTIASRDRTVVAGNLDQITIKDGVKAVIKFGVHSQNLEGLYEAASDSKSVLVVVADAGEFTQGINQVAGEDDQRAMDLGHEYNDNDGGGMGDASAVNPETGEIIGLPESVITQADLDAAYLQGYEAAKEGKTQADCPIIAAELVIEWVNGFKDWHEEQNDDNDDKEVA</sequence>
<dbReference type="InterPro" id="IPR023200">
    <property type="entry name" value="RMF_sf"/>
</dbReference>
<gene>
    <name evidence="1" type="ORF">C7H79_11170</name>
</gene>
<keyword evidence="2" id="KW-1185">Reference proteome</keyword>